<sequence>MLPLSRPTSGKSLGATNRHGLRHLLMKHGCLTFGPAALHLVALTSMFLDAGHSNLVPGVMNEKAILALFPRCGADGSKTQPGCGFLRPGAVRVRGAAGVLVNARCSSNDAIRQAPIVETSSEHAAMESDTDRGCSKVFRDQGWQLARQLPLDVNRGSTNWRVVSQYRIRLAFGKLRRQLQCSILFPLSVSAPSSETTPPCESWCEAEAYPPQALGSTCHLDRECGEDVSSQCYMGICRRVLWAGQKCAHADGHDVCLFGGQLCDDGYCESLGTNQACWDGYQEGMDLDCMTGWYCLRASCVPQLPREHTCLGEHPNECSRGLRCNLASSRRQCMAEFVVELGERSSDPRLCKSNHVDPRSGECAATPPYDSSGGDCGSADACVRGDGSTGQCLCKRWWDGTGAPGFCELLIPDLERPSFLAFRALRNKGCHHNWPQERCAYELDKLDLLELVRKESEATSDPTQSVPECAYDFLPRPYSGRAAQPRRLSSAAVQAAKPVVFGF</sequence>
<dbReference type="AlphaFoldDB" id="A0A813HTB8"/>
<protein>
    <submittedName>
        <fullName evidence="1">Uncharacterized protein</fullName>
    </submittedName>
</protein>
<keyword evidence="2" id="KW-1185">Reference proteome</keyword>
<evidence type="ECO:0000313" key="1">
    <source>
        <dbReference type="EMBL" id="CAE8640753.1"/>
    </source>
</evidence>
<dbReference type="EMBL" id="CAJNNV010032694">
    <property type="protein sequence ID" value="CAE8640753.1"/>
    <property type="molecule type" value="Genomic_DNA"/>
</dbReference>
<accession>A0A813HTB8</accession>
<reference evidence="1" key="1">
    <citation type="submission" date="2021-02" db="EMBL/GenBank/DDBJ databases">
        <authorList>
            <person name="Dougan E. K."/>
            <person name="Rhodes N."/>
            <person name="Thang M."/>
            <person name="Chan C."/>
        </authorList>
    </citation>
    <scope>NUCLEOTIDE SEQUENCE</scope>
</reference>
<gene>
    <name evidence="1" type="ORF">PGLA1383_LOCUS55523</name>
</gene>
<comment type="caution">
    <text evidence="1">The sequence shown here is derived from an EMBL/GenBank/DDBJ whole genome shotgun (WGS) entry which is preliminary data.</text>
</comment>
<dbReference type="Proteomes" id="UP000654075">
    <property type="component" value="Unassembled WGS sequence"/>
</dbReference>
<proteinExistence type="predicted"/>
<evidence type="ECO:0000313" key="2">
    <source>
        <dbReference type="Proteomes" id="UP000654075"/>
    </source>
</evidence>
<organism evidence="1 2">
    <name type="scientific">Polarella glacialis</name>
    <name type="common">Dinoflagellate</name>
    <dbReference type="NCBI Taxonomy" id="89957"/>
    <lineage>
        <taxon>Eukaryota</taxon>
        <taxon>Sar</taxon>
        <taxon>Alveolata</taxon>
        <taxon>Dinophyceae</taxon>
        <taxon>Suessiales</taxon>
        <taxon>Suessiaceae</taxon>
        <taxon>Polarella</taxon>
    </lineage>
</organism>
<name>A0A813HTB8_POLGL</name>